<dbReference type="Pfam" id="PF05768">
    <property type="entry name" value="Glrx-like"/>
    <property type="match status" value="1"/>
</dbReference>
<evidence type="ECO:0000313" key="2">
    <source>
        <dbReference type="EMBL" id="AZQ77178.1"/>
    </source>
</evidence>
<dbReference type="Proteomes" id="UP000280344">
    <property type="component" value="Chromosome"/>
</dbReference>
<gene>
    <name evidence="2" type="ORF">EJ997_07360</name>
</gene>
<evidence type="ECO:0000256" key="1">
    <source>
        <dbReference type="SAM" id="MobiDB-lite"/>
    </source>
</evidence>
<dbReference type="KEGG" id="flh:EJ997_07360"/>
<dbReference type="AlphaFoldDB" id="A0A3S9PXW6"/>
<dbReference type="SUPFAM" id="SSF52833">
    <property type="entry name" value="Thioredoxin-like"/>
    <property type="match status" value="1"/>
</dbReference>
<protein>
    <submittedName>
        <fullName evidence="2">Glutaredoxin family protein</fullName>
    </submittedName>
</protein>
<keyword evidence="3" id="KW-1185">Reference proteome</keyword>
<name>A0A3S9PXW6_9ACTO</name>
<accession>A0A3S9PXW6</accession>
<organism evidence="2 3">
    <name type="scientific">Flaviflexus ciconiae</name>
    <dbReference type="NCBI Taxonomy" id="2496867"/>
    <lineage>
        <taxon>Bacteria</taxon>
        <taxon>Bacillati</taxon>
        <taxon>Actinomycetota</taxon>
        <taxon>Actinomycetes</taxon>
        <taxon>Actinomycetales</taxon>
        <taxon>Actinomycetaceae</taxon>
        <taxon>Flaviflexus</taxon>
    </lineage>
</organism>
<reference evidence="2 3" key="1">
    <citation type="submission" date="2018-12" db="EMBL/GenBank/DDBJ databases">
        <title>Complete genome sequence of Flaviflexus sp. H23T48.</title>
        <authorList>
            <person name="Bae J.-W."/>
            <person name="Lee J.-Y."/>
        </authorList>
    </citation>
    <scope>NUCLEOTIDE SEQUENCE [LARGE SCALE GENOMIC DNA]</scope>
    <source>
        <strain evidence="2 3">H23T48</strain>
    </source>
</reference>
<proteinExistence type="predicted"/>
<dbReference type="Gene3D" id="3.40.30.10">
    <property type="entry name" value="Glutaredoxin"/>
    <property type="match status" value="1"/>
</dbReference>
<dbReference type="InterPro" id="IPR036249">
    <property type="entry name" value="Thioredoxin-like_sf"/>
</dbReference>
<dbReference type="EMBL" id="CP034593">
    <property type="protein sequence ID" value="AZQ77178.1"/>
    <property type="molecule type" value="Genomic_DNA"/>
</dbReference>
<dbReference type="InterPro" id="IPR008554">
    <property type="entry name" value="Glutaredoxin-like"/>
</dbReference>
<dbReference type="OrthoDB" id="8779161at2"/>
<feature type="region of interest" description="Disordered" evidence="1">
    <location>
        <begin position="1"/>
        <end position="32"/>
    </location>
</feature>
<evidence type="ECO:0000313" key="3">
    <source>
        <dbReference type="Proteomes" id="UP000280344"/>
    </source>
</evidence>
<sequence>MSRKPEARPVQKLNVDPEPTDSMPEPDSTGGNMYTLVVRPGCHLCEQAEESLAQIESERGIEWRAVNIDDDDPALAQYSDDLPVLLDGPRAVTKLTSSKVALDKATKPGMWSRIKSSLHFN</sequence>